<accession>A0AAE1FBX2</accession>
<proteinExistence type="predicted"/>
<keyword evidence="3" id="KW-1185">Reference proteome</keyword>
<evidence type="ECO:0000256" key="1">
    <source>
        <dbReference type="SAM" id="MobiDB-lite"/>
    </source>
</evidence>
<dbReference type="EMBL" id="JAWQEG010002641">
    <property type="protein sequence ID" value="KAK3870604.1"/>
    <property type="molecule type" value="Genomic_DNA"/>
</dbReference>
<evidence type="ECO:0000313" key="2">
    <source>
        <dbReference type="EMBL" id="KAK3870604.1"/>
    </source>
</evidence>
<dbReference type="Proteomes" id="UP001286313">
    <property type="component" value="Unassembled WGS sequence"/>
</dbReference>
<evidence type="ECO:0000313" key="3">
    <source>
        <dbReference type="Proteomes" id="UP001286313"/>
    </source>
</evidence>
<protein>
    <submittedName>
        <fullName evidence="2">Uncharacterized protein</fullName>
    </submittedName>
</protein>
<feature type="compositionally biased region" description="Basic and acidic residues" evidence="1">
    <location>
        <begin position="1"/>
        <end position="29"/>
    </location>
</feature>
<feature type="compositionally biased region" description="Basic residues" evidence="1">
    <location>
        <begin position="39"/>
        <end position="49"/>
    </location>
</feature>
<gene>
    <name evidence="2" type="ORF">Pcinc_024187</name>
</gene>
<comment type="caution">
    <text evidence="2">The sequence shown here is derived from an EMBL/GenBank/DDBJ whole genome shotgun (WGS) entry which is preliminary data.</text>
</comment>
<name>A0AAE1FBX2_PETCI</name>
<feature type="region of interest" description="Disordered" evidence="1">
    <location>
        <begin position="1"/>
        <end position="55"/>
    </location>
</feature>
<reference evidence="2" key="1">
    <citation type="submission" date="2023-10" db="EMBL/GenBank/DDBJ databases">
        <title>Genome assemblies of two species of porcelain crab, Petrolisthes cinctipes and Petrolisthes manimaculis (Anomura: Porcellanidae).</title>
        <authorList>
            <person name="Angst P."/>
        </authorList>
    </citation>
    <scope>NUCLEOTIDE SEQUENCE</scope>
    <source>
        <strain evidence="2">PB745_01</strain>
        <tissue evidence="2">Gill</tissue>
    </source>
</reference>
<dbReference type="AlphaFoldDB" id="A0AAE1FBX2"/>
<sequence length="106" mass="12390">MKERAREGERRKSKRKEEGKGREWNEWRRGLTVKEQTKNGKRSGMKKKRGEIGQARKGDVEGMYVELKKARPEMYPTTLRRLSQPSPPLLPRALILYPLTECSSFS</sequence>
<organism evidence="2 3">
    <name type="scientific">Petrolisthes cinctipes</name>
    <name type="common">Flat porcelain crab</name>
    <dbReference type="NCBI Taxonomy" id="88211"/>
    <lineage>
        <taxon>Eukaryota</taxon>
        <taxon>Metazoa</taxon>
        <taxon>Ecdysozoa</taxon>
        <taxon>Arthropoda</taxon>
        <taxon>Crustacea</taxon>
        <taxon>Multicrustacea</taxon>
        <taxon>Malacostraca</taxon>
        <taxon>Eumalacostraca</taxon>
        <taxon>Eucarida</taxon>
        <taxon>Decapoda</taxon>
        <taxon>Pleocyemata</taxon>
        <taxon>Anomura</taxon>
        <taxon>Galatheoidea</taxon>
        <taxon>Porcellanidae</taxon>
        <taxon>Petrolisthes</taxon>
    </lineage>
</organism>